<reference evidence="3" key="1">
    <citation type="submission" date="2020-09" db="EMBL/GenBank/DDBJ databases">
        <title>Genome-Enabled Discovery of Anthraquinone Biosynthesis in Senna tora.</title>
        <authorList>
            <person name="Kang S.-H."/>
            <person name="Pandey R.P."/>
            <person name="Lee C.-M."/>
            <person name="Sim J.-S."/>
            <person name="Jeong J.-T."/>
            <person name="Choi B.-S."/>
            <person name="Jung M."/>
            <person name="Ginzburg D."/>
            <person name="Zhao K."/>
            <person name="Won S.Y."/>
            <person name="Oh T.-J."/>
            <person name="Yu Y."/>
            <person name="Kim N.-H."/>
            <person name="Lee O.R."/>
            <person name="Lee T.-H."/>
            <person name="Bashyal P."/>
            <person name="Kim T.-S."/>
            <person name="Lee W.-H."/>
            <person name="Kawkins C."/>
            <person name="Kim C.-K."/>
            <person name="Kim J.S."/>
            <person name="Ahn B.O."/>
            <person name="Rhee S.Y."/>
            <person name="Sohng J.K."/>
        </authorList>
    </citation>
    <scope>NUCLEOTIDE SEQUENCE</scope>
    <source>
        <tissue evidence="3">Leaf</tissue>
    </source>
</reference>
<dbReference type="EMBL" id="JAAIUW010000008">
    <property type="protein sequence ID" value="KAF7821944.1"/>
    <property type="molecule type" value="Genomic_DNA"/>
</dbReference>
<dbReference type="Proteomes" id="UP000634136">
    <property type="component" value="Unassembled WGS sequence"/>
</dbReference>
<evidence type="ECO:0000259" key="2">
    <source>
        <dbReference type="Pfam" id="PF14111"/>
    </source>
</evidence>
<protein>
    <submittedName>
        <fullName evidence="3">Cysteine desulfurase mitochondrial-like</fullName>
    </submittedName>
</protein>
<evidence type="ECO:0000313" key="4">
    <source>
        <dbReference type="Proteomes" id="UP000634136"/>
    </source>
</evidence>
<sequence length="354" mass="40682">MALSNIWGNPSGFKVVEIEKYTFQFYFDRDLESVLKGGPWLYRNCWLMLHRWRRDWQSNRLDFDQDAVWIQFGESHCEFVVQGQGESNTGNNKFGPWIRANNFGKRVDFVQGQQSSQREKTQIKVSGLGVNKINSYVLLDKLNSLTVKESIPSSPSKDKAISESITMSEGNMMEVSSPHISTRKRLIRAEKEKGKEQTSTSNKRQRDEELDKDNNSEAINLEGVLKKVKILGIHQFRFAVDDYNLVDLGFEGNIFTWCNKCDPPHTVYAGAPSGNPHTFRFEKIWMNHADCANIVRDTWRDGLIGGDPAQKLNFKAERFKAWNKNTFGHVGKKIRDLQQRISSLFNSSVVDDMN</sequence>
<evidence type="ECO:0000256" key="1">
    <source>
        <dbReference type="SAM" id="MobiDB-lite"/>
    </source>
</evidence>
<name>A0A834WM71_9FABA</name>
<dbReference type="AlphaFoldDB" id="A0A834WM71"/>
<comment type="caution">
    <text evidence="3">The sequence shown here is derived from an EMBL/GenBank/DDBJ whole genome shotgun (WGS) entry which is preliminary data.</text>
</comment>
<evidence type="ECO:0000313" key="3">
    <source>
        <dbReference type="EMBL" id="KAF7821944.1"/>
    </source>
</evidence>
<accession>A0A834WM71</accession>
<feature type="region of interest" description="Disordered" evidence="1">
    <location>
        <begin position="166"/>
        <end position="211"/>
    </location>
</feature>
<dbReference type="Pfam" id="PF14111">
    <property type="entry name" value="DUF4283"/>
    <property type="match status" value="1"/>
</dbReference>
<dbReference type="InterPro" id="IPR025558">
    <property type="entry name" value="DUF4283"/>
</dbReference>
<organism evidence="3 4">
    <name type="scientific">Senna tora</name>
    <dbReference type="NCBI Taxonomy" id="362788"/>
    <lineage>
        <taxon>Eukaryota</taxon>
        <taxon>Viridiplantae</taxon>
        <taxon>Streptophyta</taxon>
        <taxon>Embryophyta</taxon>
        <taxon>Tracheophyta</taxon>
        <taxon>Spermatophyta</taxon>
        <taxon>Magnoliopsida</taxon>
        <taxon>eudicotyledons</taxon>
        <taxon>Gunneridae</taxon>
        <taxon>Pentapetalae</taxon>
        <taxon>rosids</taxon>
        <taxon>fabids</taxon>
        <taxon>Fabales</taxon>
        <taxon>Fabaceae</taxon>
        <taxon>Caesalpinioideae</taxon>
        <taxon>Cassia clade</taxon>
        <taxon>Senna</taxon>
    </lineage>
</organism>
<feature type="compositionally biased region" description="Basic and acidic residues" evidence="1">
    <location>
        <begin position="187"/>
        <end position="196"/>
    </location>
</feature>
<proteinExistence type="predicted"/>
<keyword evidence="4" id="KW-1185">Reference proteome</keyword>
<dbReference type="OrthoDB" id="1433777at2759"/>
<gene>
    <name evidence="3" type="ORF">G2W53_027399</name>
</gene>
<feature type="domain" description="DUF4283" evidence="2">
    <location>
        <begin position="3"/>
        <end position="55"/>
    </location>
</feature>